<name>A0A154PAX9_DUFNO</name>
<dbReference type="PROSITE" id="PS50132">
    <property type="entry name" value="RGS"/>
    <property type="match status" value="1"/>
</dbReference>
<evidence type="ECO:0000259" key="1">
    <source>
        <dbReference type="PROSITE" id="PS50132"/>
    </source>
</evidence>
<accession>A0A154PAX9</accession>
<dbReference type="EMBL" id="KQ434846">
    <property type="protein sequence ID" value="KZC08340.1"/>
    <property type="molecule type" value="Genomic_DNA"/>
</dbReference>
<feature type="domain" description="RGS" evidence="1">
    <location>
        <begin position="30"/>
        <end position="69"/>
    </location>
</feature>
<dbReference type="OrthoDB" id="6596404at2759"/>
<reference evidence="2 3" key="1">
    <citation type="submission" date="2015-07" db="EMBL/GenBank/DDBJ databases">
        <title>The genome of Dufourea novaeangliae.</title>
        <authorList>
            <person name="Pan H."/>
            <person name="Kapheim K."/>
        </authorList>
    </citation>
    <scope>NUCLEOTIDE SEQUENCE [LARGE SCALE GENOMIC DNA]</scope>
    <source>
        <strain evidence="2">0120121106</strain>
        <tissue evidence="2">Whole body</tissue>
    </source>
</reference>
<evidence type="ECO:0000313" key="3">
    <source>
        <dbReference type="Proteomes" id="UP000076502"/>
    </source>
</evidence>
<dbReference type="OMA" id="QYASEPC"/>
<proteinExistence type="predicted"/>
<dbReference type="InterPro" id="IPR016137">
    <property type="entry name" value="RGS"/>
</dbReference>
<sequence>MQSLSTQVIGCIGKCTSGLNREELDQITDNINRTLVHPRGREIFKRYLKKRELTDNIECLELYETCCEFLEEGKHQSQSKKELPLEVLIDNVTRVREMAEDLDGVPQIDMAILQSLNEALNSRSRVALLGVLENTRDRCRNHLRRVHESFKTYATEPCPLAK</sequence>
<dbReference type="AlphaFoldDB" id="A0A154PAX9"/>
<protein>
    <recommendedName>
        <fullName evidence="1">RGS domain-containing protein</fullName>
    </recommendedName>
</protein>
<gene>
    <name evidence="2" type="ORF">WN55_09244</name>
</gene>
<organism evidence="2 3">
    <name type="scientific">Dufourea novaeangliae</name>
    <name type="common">Sweat bee</name>
    <dbReference type="NCBI Taxonomy" id="178035"/>
    <lineage>
        <taxon>Eukaryota</taxon>
        <taxon>Metazoa</taxon>
        <taxon>Ecdysozoa</taxon>
        <taxon>Arthropoda</taxon>
        <taxon>Hexapoda</taxon>
        <taxon>Insecta</taxon>
        <taxon>Pterygota</taxon>
        <taxon>Neoptera</taxon>
        <taxon>Endopterygota</taxon>
        <taxon>Hymenoptera</taxon>
        <taxon>Apocrita</taxon>
        <taxon>Aculeata</taxon>
        <taxon>Apoidea</taxon>
        <taxon>Anthophila</taxon>
        <taxon>Halictidae</taxon>
        <taxon>Rophitinae</taxon>
        <taxon>Dufourea</taxon>
    </lineage>
</organism>
<keyword evidence="3" id="KW-1185">Reference proteome</keyword>
<evidence type="ECO:0000313" key="2">
    <source>
        <dbReference type="EMBL" id="KZC08340.1"/>
    </source>
</evidence>
<dbReference type="Proteomes" id="UP000076502">
    <property type="component" value="Unassembled WGS sequence"/>
</dbReference>